<feature type="domain" description="DUF11" evidence="2">
    <location>
        <begin position="2278"/>
        <end position="2390"/>
    </location>
</feature>
<keyword evidence="4" id="KW-1185">Reference proteome</keyword>
<feature type="domain" description="DUF11" evidence="2">
    <location>
        <begin position="2546"/>
        <end position="2658"/>
    </location>
</feature>
<feature type="compositionally biased region" description="Polar residues" evidence="1">
    <location>
        <begin position="2916"/>
        <end position="2928"/>
    </location>
</feature>
<dbReference type="Pfam" id="PF22352">
    <property type="entry name" value="K319L-like_PKD"/>
    <property type="match status" value="2"/>
</dbReference>
<dbReference type="Gene3D" id="2.60.40.3080">
    <property type="match status" value="1"/>
</dbReference>
<feature type="domain" description="DUF11" evidence="2">
    <location>
        <begin position="2816"/>
        <end position="2929"/>
    </location>
</feature>
<dbReference type="InterPro" id="IPR001434">
    <property type="entry name" value="OmcB-like_DUF11"/>
</dbReference>
<feature type="domain" description="DUF11" evidence="2">
    <location>
        <begin position="1727"/>
        <end position="1836"/>
    </location>
</feature>
<feature type="compositionally biased region" description="Acidic residues" evidence="1">
    <location>
        <begin position="1558"/>
        <end position="1585"/>
    </location>
</feature>
<dbReference type="EMBL" id="JABBHF010000007">
    <property type="protein sequence ID" value="NMH88454.1"/>
    <property type="molecule type" value="Genomic_DNA"/>
</dbReference>
<feature type="domain" description="DUF11" evidence="2">
    <location>
        <begin position="1594"/>
        <end position="1707"/>
    </location>
</feature>
<feature type="compositionally biased region" description="Polar residues" evidence="1">
    <location>
        <begin position="1972"/>
        <end position="1984"/>
    </location>
</feature>
<dbReference type="NCBIfam" id="TIGR01451">
    <property type="entry name" value="B_ant_repeat"/>
    <property type="match status" value="12"/>
</dbReference>
<feature type="region of interest" description="Disordered" evidence="1">
    <location>
        <begin position="2382"/>
        <end position="2403"/>
    </location>
</feature>
<feature type="compositionally biased region" description="Acidic residues" evidence="1">
    <location>
        <begin position="2390"/>
        <end position="2400"/>
    </location>
</feature>
<accession>A0ABX1RY24</accession>
<feature type="compositionally biased region" description="Acidic residues" evidence="1">
    <location>
        <begin position="2929"/>
        <end position="2938"/>
    </location>
</feature>
<evidence type="ECO:0000259" key="2">
    <source>
        <dbReference type="Pfam" id="PF01345"/>
    </source>
</evidence>
<feature type="domain" description="DUF11" evidence="2">
    <location>
        <begin position="2412"/>
        <end position="2524"/>
    </location>
</feature>
<dbReference type="InterPro" id="IPR026341">
    <property type="entry name" value="T9SS_type_B"/>
</dbReference>
<dbReference type="Pfam" id="PF01345">
    <property type="entry name" value="DUF11"/>
    <property type="match status" value="12"/>
</dbReference>
<proteinExistence type="predicted"/>
<feature type="region of interest" description="Disordered" evidence="1">
    <location>
        <begin position="1695"/>
        <end position="1718"/>
    </location>
</feature>
<feature type="region of interest" description="Disordered" evidence="1">
    <location>
        <begin position="1972"/>
        <end position="1995"/>
    </location>
</feature>
<dbReference type="InterPro" id="IPR013783">
    <property type="entry name" value="Ig-like_fold"/>
</dbReference>
<feature type="compositionally biased region" description="Acidic residues" evidence="1">
    <location>
        <begin position="1829"/>
        <end position="1855"/>
    </location>
</feature>
<dbReference type="PANTHER" id="PTHR34819">
    <property type="entry name" value="LARGE CYSTEINE-RICH PERIPLASMIC PROTEIN OMCB"/>
    <property type="match status" value="1"/>
</dbReference>
<dbReference type="NCBIfam" id="TIGR04131">
    <property type="entry name" value="Bac_Flav_CTERM"/>
    <property type="match status" value="1"/>
</dbReference>
<feature type="compositionally biased region" description="Acidic residues" evidence="1">
    <location>
        <begin position="1985"/>
        <end position="1995"/>
    </location>
</feature>
<feature type="domain" description="DUF11" evidence="2">
    <location>
        <begin position="1450"/>
        <end position="1567"/>
    </location>
</feature>
<feature type="compositionally biased region" description="Acidic residues" evidence="1">
    <location>
        <begin position="1707"/>
        <end position="1718"/>
    </location>
</feature>
<feature type="region of interest" description="Disordered" evidence="1">
    <location>
        <begin position="2916"/>
        <end position="2938"/>
    </location>
</feature>
<evidence type="ECO:0000313" key="3">
    <source>
        <dbReference type="EMBL" id="NMH88454.1"/>
    </source>
</evidence>
<feature type="domain" description="DUF11" evidence="2">
    <location>
        <begin position="1867"/>
        <end position="1985"/>
    </location>
</feature>
<feature type="domain" description="DUF11" evidence="2">
    <location>
        <begin position="2005"/>
        <end position="2120"/>
    </location>
</feature>
<organism evidence="3 4">
    <name type="scientific">Flavivirga algicola</name>
    <dbReference type="NCBI Taxonomy" id="2729136"/>
    <lineage>
        <taxon>Bacteria</taxon>
        <taxon>Pseudomonadati</taxon>
        <taxon>Bacteroidota</taxon>
        <taxon>Flavobacteriia</taxon>
        <taxon>Flavobacteriales</taxon>
        <taxon>Flavobacteriaceae</taxon>
        <taxon>Flavivirga</taxon>
    </lineage>
</organism>
<feature type="domain" description="DUF11" evidence="2">
    <location>
        <begin position="2680"/>
        <end position="2796"/>
    </location>
</feature>
<dbReference type="RefSeq" id="WP_169674270.1">
    <property type="nucleotide sequence ID" value="NZ_JABBHF010000007.1"/>
</dbReference>
<feature type="compositionally biased region" description="Acidic residues" evidence="1">
    <location>
        <begin position="2258"/>
        <end position="2268"/>
    </location>
</feature>
<dbReference type="Gene3D" id="2.60.40.1170">
    <property type="entry name" value="Mu homology domain, subdomain B"/>
    <property type="match status" value="1"/>
</dbReference>
<feature type="compositionally biased region" description="Acidic residues" evidence="1">
    <location>
        <begin position="2110"/>
        <end position="2122"/>
    </location>
</feature>
<dbReference type="InterPro" id="IPR051172">
    <property type="entry name" value="Chlamydia_OmcB"/>
</dbReference>
<dbReference type="InterPro" id="IPR047589">
    <property type="entry name" value="DUF11_rpt"/>
</dbReference>
<evidence type="ECO:0000313" key="4">
    <source>
        <dbReference type="Proteomes" id="UP000746690"/>
    </source>
</evidence>
<feature type="region of interest" description="Disordered" evidence="1">
    <location>
        <begin position="2246"/>
        <end position="2268"/>
    </location>
</feature>
<protein>
    <submittedName>
        <fullName evidence="3">DUF11 domain-containing protein</fullName>
    </submittedName>
</protein>
<comment type="caution">
    <text evidence="3">The sequence shown here is derived from an EMBL/GenBank/DDBJ whole genome shotgun (WGS) entry which is preliminary data.</text>
</comment>
<dbReference type="Proteomes" id="UP000746690">
    <property type="component" value="Unassembled WGS sequence"/>
</dbReference>
<feature type="region of interest" description="Disordered" evidence="1">
    <location>
        <begin position="1823"/>
        <end position="1855"/>
    </location>
</feature>
<feature type="region of interest" description="Disordered" evidence="1">
    <location>
        <begin position="1552"/>
        <end position="1586"/>
    </location>
</feature>
<dbReference type="PANTHER" id="PTHR34819:SF3">
    <property type="entry name" value="CELL SURFACE PROTEIN"/>
    <property type="match status" value="1"/>
</dbReference>
<feature type="region of interest" description="Disordered" evidence="1">
    <location>
        <begin position="2102"/>
        <end position="2139"/>
    </location>
</feature>
<dbReference type="Gene3D" id="2.60.40.10">
    <property type="entry name" value="Immunoglobulins"/>
    <property type="match status" value="16"/>
</dbReference>
<reference evidence="3 4" key="1">
    <citation type="submission" date="2020-04" db="EMBL/GenBank/DDBJ databases">
        <title>A Flavivirga sp. nov.</title>
        <authorList>
            <person name="Sun X."/>
        </authorList>
    </citation>
    <scope>NUCLEOTIDE SEQUENCE [LARGE SCALE GENOMIC DNA]</scope>
    <source>
        <strain evidence="3 4">Y03</strain>
    </source>
</reference>
<sequence>MKNNQLTQKGNSFKLLIFITFLCSINFINGQSCTINAGLNQTICANDVFQLDGNTPDTYMVAPSWKQISGPSVIISDPTIDDPIITGAIPGNSYEFELSATCFNGDEPVQTVIITVQPITIADAGFDVTSCPDSSGSIVINGNTPINSGETGQWTIEGSNNAGVVINQPNSATSTINLPETSAGTTTLRWTITGLDYAPSQFCESFDEVIITNYGGTSPVDAGSDQTLNSCYTVSRSTNLNASFGGNGLSGQQGTWSFVSGPSTPTFGNVNSNTSSVSNLIEGVYVFRWDVVGSCVSGSDTVTITVAPATQDVTVAFISNDNQRFCDPSITQTTLVGSVPDFTNETVLWEQIDPGTGNVITPPTVTIVAPTNSTTQVTGLSSPTAYRFRYTIENTVTGCTTSDIVNVRYNVNPVSIIVNSGNDITGTCGDTSIPVPYTSTSGNRTEYSIISGPSASVLTFPTSYVNLGGSNNGTANINSFDVAGIYTVNFRRRRLGNLLLSCDEANDAINIYISTAPAGANAGSDQTFTCGQVNGNLAGSAVGLGETSIWSLVSGPDGMTNSIIGDRYAQNSSLTGLIPGVYEFSYTVSAGPDCPISTDITEVTVTPVSNLPIDAGVNQLVCFNAPVQLAADSLLDSQIGTWSASDPGITFSDVNDPNAIAEGFTTPDATVGNGNAYTLTWTVDERTGFPDCGAAEVDTVIIETLLDGSPTTADAGADLCFATGTSTIPNLAANALGAGEEGTWTQLSGPNTASFTNPNSPTSEVTGLIDGQYVFTWTISYTAPAPNACPPTSDDVEVVVADTATTISAGTNQTLCLAPGLLSFTMNADDPAPFGGVGTWNLVSGLTGFTVDDINSPTATFSNLLDGSYVFEWIISYGNCTTSNTSDQVTIEVGIPPTPAVIQGVNPQTICAATNTTITADPLINLGIETGTWTVVSGPNTPTINDPSSNSINVTGLITGTYVFRWTTVSGSPLCPTSAADINVDVFAPSSAGSDQQLCEVNSVFLEATEGTTGTWSIVSVDGDTTPGVIAPYTPTQSPSNGNTANAPVDPGSVYVFEFTTDYPTLACNNSDQVTITVSSGPSEDALAGPDQEICMDDPTTGANTTVSLTSGNASIPVDVTSEWRLLSQPGGATVGFTTPNNSTTTDVTGLTVPGVYIIELNFQSNSCIDNADIVRIEVFQAPTPINAGPDQTNACQLDFLTAATPPTVGIGTWTITSHPVGSSNTATIDNPNNPATSLSDIELGTYELTWTVSNGPFASGPCSPQMDTVEITFTDNPPSQAMAGPDQDLCDETETFLSATPLSSGTGTWSQTGGNLATIAAANNPNSLVLGLSAGIYEFTWTATGGGCTSDDVVQIIIHADPVSAEAGANQSLPEFSSVTLGATSPPVGSGVWIQLSGPTSVGFVNDTDPGTAVTGTTVGTYVFEWTVSSGNCNMAADQVTVTINPISDLELTKSVLSSSVNAGDVVTFTVAIFNNDASATNSDATGVTVEDVLPLGYSLVPGTVSNGGSFDLGTQTITWSNLSIVSGTTLNLTFDATVNGTGSYVNTAQITASDNLDPDSDPSTDSSVDEDGDLDGDDDDEDTASVTIQSSDLSIQKVANVTNVSIGDTVIFTLTVTNSGADTATNVSVSDQLPVGFTYQSDDSGGSYSSGTGVWNVGSVTTATPRVLNITATVNAPTGAANEYLNITEIIASDQHDPDSTPNNDDGDQSEDDEDSAQVTLELADLQLTKTVLPVSGSVGDTVTFSLLLENFGPGDATGIAIEDLLPTGFEVVPGTISDSGIYVVGNKSIVWNDLSLNNGLSRTLTFDATVNTSGNYTNSAQITASDLDDPDSDPATDETVDEDGDLDGDDDDEDTVTFTILQSDLSLTKGVQNAVTVLPPNIGDVITFEVTISNGGPDNATGISVSDIVPSSYGNITNISNGGALIGSTINWGGLSVNNGGSLTLTYDVEVLAPTGAGSEYLNIAEITGSDQFDPDSTPNNDDGDQSEDDEANFTVTPQQSDLSIEKVVSNETPNVGGTVSFTITVTNSGPSDATGVSVADVVPSGYSGITNISVGGSLGGSTITWTGLSVSTTVPVVLSFDAVVDAPTGTAGEYVNQARITASDQYDPDSDPSTDETTDDRGDGIPDDDEDTANVVPQSSDLSIEKTINDTTPDVGDTVTFTLTVTNAGPDAATGVSIEDALPNGYTLVTVNDGGTGAANTASWTGLSIAANNGSISVTYTATVNAPGAGVGYTNVAQITASDQHDPDSSPNNDDGDQSEDDEDSLTIAPNQADLSLTKMVVDSDTTPLMGSEITFEIRVFNDGPQNATGVQVRDLLPSGYDYVLYSSTAGIYDETTGVWDVGNVIAGGSQTLLIDVLVNETGDYLNITEVIASDVFDIDSNPNNDDGDQSEDDEASAVTAPVQPMADLSLTKIVVDGDTTPLIGTEITFQITVTNDGPQDATGVEITDLLPSGYDFVLFSSTEGSYNENTGVWTVGNIANSTSETLLIDALVNPTGDYLNITQITASDVLDIDSTPNNDDGDQSEDDEANAIVTPVASAADLSLTKRVVDGDVNPVVGSEITFIITVTNDGPEDATGVQVIDLLPSGFDFVLFSSTSGTYDETTGIWNIGNIANGGTETLLIDVLVNGTGDYLNVAEITASDILDLDSTPNNDDGDQSEDDEANAAVNPVDAVADLSIQKTVVDNDIMPNVGDEITFRITVNNDGPDAATGVEVIDVLPHGFDFILYSSTSGTYDESSGLWTVGTVPANGSQTLFIDVLINDPTGTSGEYFNVAQITGSDVLDPDSTPNNDDGDQSEDDEDGILILVETADLSLNKSVSDANANVGDIIIFTLQIDNTGVSVATGVAVEDILPIGYSNISNISNGGVLSGNTINWTNLSIPLTGLTLTYEATVNMPTLQDDEYLNIAQITASDQFDPNSTPNNDDGDQSEGDESAVRINTPTADIAVSKVVSNANPAIAETIVFTITAENIGSMDATSVEIMDALPQGYGFISASASSGTYSNNTGIWNIPLISVGTTETLEITVEVLDINDYENTASLEFLDQIDSNENNDTSTVSIIPQCLRIYNEFSPNGNGKNEVFYIDCIANYPNNKLQIFNRWGNLVYYKEGYENSFDGVSNGRAVLNKNEKLPVGTYYYILDLGDGMEPRSGWLYIVR</sequence>
<feature type="domain" description="DUF11" evidence="2">
    <location>
        <begin position="2145"/>
        <end position="2258"/>
    </location>
</feature>
<evidence type="ECO:0000256" key="1">
    <source>
        <dbReference type="SAM" id="MobiDB-lite"/>
    </source>
</evidence>
<feature type="region of interest" description="Disordered" evidence="1">
    <location>
        <begin position="2784"/>
        <end position="2804"/>
    </location>
</feature>
<gene>
    <name evidence="3" type="ORF">HHX25_13155</name>
</gene>
<name>A0ABX1RY24_9FLAO</name>
<feature type="domain" description="DUF11" evidence="2">
    <location>
        <begin position="2949"/>
        <end position="3063"/>
    </location>
</feature>
<dbReference type="Pfam" id="PF13585">
    <property type="entry name" value="CHU_C"/>
    <property type="match status" value="1"/>
</dbReference>